<sequence>MEQKLVLDPQKFAQIVVQSQPVSGSSEEEIVKNKLKLYLTAYVIVEKFNKLENRAFYNSEVKKHNVPKLFKNIRDISVY</sequence>
<evidence type="ECO:0000313" key="2">
    <source>
        <dbReference type="Proteomes" id="UP001597399"/>
    </source>
</evidence>
<evidence type="ECO:0000313" key="1">
    <source>
        <dbReference type="EMBL" id="MFD2693130.1"/>
    </source>
</evidence>
<accession>A0ABW5S014</accession>
<organism evidence="1 2">
    <name type="scientific">Sporolactobacillus shoreicorticis</name>
    <dbReference type="NCBI Taxonomy" id="1923877"/>
    <lineage>
        <taxon>Bacteria</taxon>
        <taxon>Bacillati</taxon>
        <taxon>Bacillota</taxon>
        <taxon>Bacilli</taxon>
        <taxon>Bacillales</taxon>
        <taxon>Sporolactobacillaceae</taxon>
        <taxon>Sporolactobacillus</taxon>
    </lineage>
</organism>
<name>A0ABW5S014_9BACL</name>
<dbReference type="EMBL" id="JBHUMQ010000015">
    <property type="protein sequence ID" value="MFD2693130.1"/>
    <property type="molecule type" value="Genomic_DNA"/>
</dbReference>
<proteinExistence type="predicted"/>
<dbReference type="RefSeq" id="WP_253058457.1">
    <property type="nucleotide sequence ID" value="NZ_JAMXWM010000002.1"/>
</dbReference>
<gene>
    <name evidence="1" type="ORF">ACFSUE_05715</name>
</gene>
<keyword evidence="2" id="KW-1185">Reference proteome</keyword>
<reference evidence="2" key="1">
    <citation type="journal article" date="2019" name="Int. J. Syst. Evol. Microbiol.">
        <title>The Global Catalogue of Microorganisms (GCM) 10K type strain sequencing project: providing services to taxonomists for standard genome sequencing and annotation.</title>
        <authorList>
            <consortium name="The Broad Institute Genomics Platform"/>
            <consortium name="The Broad Institute Genome Sequencing Center for Infectious Disease"/>
            <person name="Wu L."/>
            <person name="Ma J."/>
        </authorList>
    </citation>
    <scope>NUCLEOTIDE SEQUENCE [LARGE SCALE GENOMIC DNA]</scope>
    <source>
        <strain evidence="2">TISTR 2466</strain>
    </source>
</reference>
<dbReference type="Proteomes" id="UP001597399">
    <property type="component" value="Unassembled WGS sequence"/>
</dbReference>
<comment type="caution">
    <text evidence="1">The sequence shown here is derived from an EMBL/GenBank/DDBJ whole genome shotgun (WGS) entry which is preliminary data.</text>
</comment>
<protein>
    <submittedName>
        <fullName evidence="1">Uncharacterized protein</fullName>
    </submittedName>
</protein>